<organism evidence="1 2">
    <name type="scientific">Phytophthora lilii</name>
    <dbReference type="NCBI Taxonomy" id="2077276"/>
    <lineage>
        <taxon>Eukaryota</taxon>
        <taxon>Sar</taxon>
        <taxon>Stramenopiles</taxon>
        <taxon>Oomycota</taxon>
        <taxon>Peronosporomycetes</taxon>
        <taxon>Peronosporales</taxon>
        <taxon>Peronosporaceae</taxon>
        <taxon>Phytophthora</taxon>
    </lineage>
</organism>
<protein>
    <submittedName>
        <fullName evidence="1">Unnamed protein product</fullName>
    </submittedName>
</protein>
<dbReference type="Proteomes" id="UP001165083">
    <property type="component" value="Unassembled WGS sequence"/>
</dbReference>
<sequence length="157" mass="16834">MIADTFDLTCRQGCIDPSKSDGKPALCFGANRMLGRIESSALSFFGLPQDDAGADDVGDGRLMAPDEAAEHADDNVPETFAGRLLASFPDAAAVGDLRLINRSSCLIGHAAPLGQYPFKNGSQSSAVALTFTWRYLQPSRVHAPRRNILQSGTLFYI</sequence>
<comment type="caution">
    <text evidence="1">The sequence shown here is derived from an EMBL/GenBank/DDBJ whole genome shotgun (WGS) entry which is preliminary data.</text>
</comment>
<gene>
    <name evidence="1" type="ORF">Plil01_000053100</name>
</gene>
<dbReference type="AlphaFoldDB" id="A0A9W6TB70"/>
<dbReference type="EMBL" id="BSXW01000015">
    <property type="protein sequence ID" value="GMF09646.1"/>
    <property type="molecule type" value="Genomic_DNA"/>
</dbReference>
<name>A0A9W6TB70_9STRA</name>
<evidence type="ECO:0000313" key="1">
    <source>
        <dbReference type="EMBL" id="GMF09646.1"/>
    </source>
</evidence>
<reference evidence="1" key="1">
    <citation type="submission" date="2023-04" db="EMBL/GenBank/DDBJ databases">
        <title>Phytophthora lilii NBRC 32176.</title>
        <authorList>
            <person name="Ichikawa N."/>
            <person name="Sato H."/>
            <person name="Tonouchi N."/>
        </authorList>
    </citation>
    <scope>NUCLEOTIDE SEQUENCE</scope>
    <source>
        <strain evidence="1">NBRC 32176</strain>
    </source>
</reference>
<proteinExistence type="predicted"/>
<evidence type="ECO:0000313" key="2">
    <source>
        <dbReference type="Proteomes" id="UP001165083"/>
    </source>
</evidence>
<keyword evidence="2" id="KW-1185">Reference proteome</keyword>
<accession>A0A9W6TB70</accession>